<gene>
    <name evidence="3" type="ORF">CINS_0964</name>
</gene>
<dbReference type="HOGENOM" id="CLU_073076_2_2_7"/>
<evidence type="ECO:0000313" key="4">
    <source>
        <dbReference type="Proteomes" id="UP000031163"/>
    </source>
</evidence>
<proteinExistence type="predicted"/>
<evidence type="ECO:0000256" key="1">
    <source>
        <dbReference type="SAM" id="Coils"/>
    </source>
</evidence>
<keyword evidence="1" id="KW-0175">Coiled coil</keyword>
<feature type="domain" description="C4-type zinc ribbon" evidence="2">
    <location>
        <begin position="198"/>
        <end position="230"/>
    </location>
</feature>
<dbReference type="KEGG" id="cis:CINS_0964"/>
<dbReference type="EMBL" id="CP007770">
    <property type="protein sequence ID" value="AJC87927.1"/>
    <property type="molecule type" value="Genomic_DNA"/>
</dbReference>
<dbReference type="Pfam" id="PF02591">
    <property type="entry name" value="Zn_ribbon_9"/>
    <property type="match status" value="1"/>
</dbReference>
<name>A0A0A8H1T4_9BACT</name>
<protein>
    <submittedName>
        <fullName evidence="3">Zinc ribbon domain protein (DUF164 domain)</fullName>
    </submittedName>
</protein>
<accession>A0A0A8H1T4</accession>
<dbReference type="STRING" id="1031564.CINS_0964"/>
<dbReference type="RefSeq" id="WP_039650321.1">
    <property type="nucleotide sequence ID" value="NZ_CP007770.1"/>
</dbReference>
<evidence type="ECO:0000313" key="3">
    <source>
        <dbReference type="EMBL" id="AJC87927.1"/>
    </source>
</evidence>
<dbReference type="InterPro" id="IPR003743">
    <property type="entry name" value="Zf-RING_7"/>
</dbReference>
<dbReference type="GeneID" id="74431756"/>
<dbReference type="Gene3D" id="1.10.287.1490">
    <property type="match status" value="1"/>
</dbReference>
<organism evidence="3 4">
    <name type="scientific">Campylobacter insulaenigrae NCTC 12927</name>
    <dbReference type="NCBI Taxonomy" id="1031564"/>
    <lineage>
        <taxon>Bacteria</taxon>
        <taxon>Pseudomonadati</taxon>
        <taxon>Campylobacterota</taxon>
        <taxon>Epsilonproteobacteria</taxon>
        <taxon>Campylobacterales</taxon>
        <taxon>Campylobacteraceae</taxon>
        <taxon>Campylobacter</taxon>
    </lineage>
</organism>
<feature type="coiled-coil region" evidence="1">
    <location>
        <begin position="83"/>
        <end position="148"/>
    </location>
</feature>
<evidence type="ECO:0000259" key="2">
    <source>
        <dbReference type="Pfam" id="PF02591"/>
    </source>
</evidence>
<dbReference type="Proteomes" id="UP000031163">
    <property type="component" value="Chromosome"/>
</dbReference>
<sequence length="239" mass="27923">MNKYLEQLIVLSQVDKELDGFTLKVDEATKNLKEKGLLLDKTIEEIEAFDKDIKDIEYQKVQNNNHILEFSEKIKELSKKSAAVKTEKEANALKIEEDIAKEQLDAANEEIERLDKILENKEVFKQELKIKKEELENEVDKIDAETKAVLVGIEKERLEIYDKKVKLMSEINQKVLTFYEKIRKWAHNSAVVPVKKHACYGCFMRIYDKTYLAVLKGDEIITCPHCGRILYKEKEENQN</sequence>
<dbReference type="AlphaFoldDB" id="A0A0A8H1T4"/>
<reference evidence="3 4" key="1">
    <citation type="journal article" date="2014" name="Genome Biol. Evol.">
        <title>Comparative Genomics of the Campylobacter lari Group.</title>
        <authorList>
            <person name="Miller W.G."/>
            <person name="Yee E."/>
            <person name="Chapman M.H."/>
            <person name="Smith T.P."/>
            <person name="Bono J.L."/>
            <person name="Huynh S."/>
            <person name="Parker C.T."/>
            <person name="Vandamme P."/>
            <person name="Luong K."/>
            <person name="Korlach J."/>
        </authorList>
    </citation>
    <scope>NUCLEOTIDE SEQUENCE [LARGE SCALE GENOMIC DNA]</scope>
    <source>
        <strain evidence="3 4">NCTC 12927</strain>
    </source>
</reference>